<evidence type="ECO:0000313" key="6">
    <source>
        <dbReference type="EMBL" id="MBB5376574.1"/>
    </source>
</evidence>
<dbReference type="EMBL" id="JACHFK010000004">
    <property type="protein sequence ID" value="MBB5376574.1"/>
    <property type="molecule type" value="Genomic_DNA"/>
</dbReference>
<dbReference type="InterPro" id="IPR051016">
    <property type="entry name" value="Diverse_Substrate_AcTransf"/>
</dbReference>
<dbReference type="SUPFAM" id="SSF55729">
    <property type="entry name" value="Acyl-CoA N-acyltransferases (Nat)"/>
    <property type="match status" value="1"/>
</dbReference>
<sequence length="170" mass="19022">MTTIRHATEHDIPRLLPLMRGLAVFEQYIDVFAVTEDVLLQQGFRQAPPDFHALVAERGGELLGTLVYYVIPFTATARPTLYMKELYVRDDARGQQLGERLMRAAAEEAVRRGCDAMKWAVAEWNTSGRRFYERLGAHANPVWVDYGLDWGALTALAAGQDAEMAPVGPD</sequence>
<evidence type="ECO:0000313" key="5">
    <source>
        <dbReference type="EMBL" id="GHF43033.1"/>
    </source>
</evidence>
<dbReference type="Proteomes" id="UP000539473">
    <property type="component" value="Unassembled WGS sequence"/>
</dbReference>
<dbReference type="GO" id="GO:0008080">
    <property type="term" value="F:N-acetyltransferase activity"/>
    <property type="evidence" value="ECO:0007669"/>
    <property type="project" value="UniProtKB-ARBA"/>
</dbReference>
<dbReference type="RefSeq" id="WP_184111289.1">
    <property type="nucleotide sequence ID" value="NZ_BNAJ01000004.1"/>
</dbReference>
<evidence type="ECO:0000313" key="8">
    <source>
        <dbReference type="Proteomes" id="UP000619376"/>
    </source>
</evidence>
<protein>
    <submittedName>
        <fullName evidence="5 6">N-acetyltransferase</fullName>
    </submittedName>
</protein>
<dbReference type="CDD" id="cd04301">
    <property type="entry name" value="NAT_SF"/>
    <property type="match status" value="1"/>
</dbReference>
<dbReference type="Pfam" id="PF00583">
    <property type="entry name" value="Acetyltransf_1"/>
    <property type="match status" value="1"/>
</dbReference>
<reference evidence="6 7" key="3">
    <citation type="submission" date="2020-08" db="EMBL/GenBank/DDBJ databases">
        <title>Genomic Encyclopedia of Type Strains, Phase IV (KMG-IV): sequencing the most valuable type-strain genomes for metagenomic binning, comparative biology and taxonomic classification.</title>
        <authorList>
            <person name="Goeker M."/>
        </authorList>
    </citation>
    <scope>NUCLEOTIDE SEQUENCE [LARGE SCALE GENOMIC DNA]</scope>
    <source>
        <strain evidence="6 7">DSM 27521</strain>
    </source>
</reference>
<dbReference type="PANTHER" id="PTHR10545:SF29">
    <property type="entry name" value="GH14572P-RELATED"/>
    <property type="match status" value="1"/>
</dbReference>
<name>A0A7W8KHE1_9DEIO</name>
<dbReference type="AlphaFoldDB" id="A0A7W8KHE1"/>
<gene>
    <name evidence="5" type="ORF">GCM10017781_19270</name>
    <name evidence="6" type="ORF">HNQ07_002038</name>
</gene>
<comment type="similarity">
    <text evidence="1">Belongs to the acetyltransferase family.</text>
</comment>
<accession>A0A7W8KHE1</accession>
<keyword evidence="3" id="KW-0012">Acyltransferase</keyword>
<dbReference type="PANTHER" id="PTHR10545">
    <property type="entry name" value="DIAMINE N-ACETYLTRANSFERASE"/>
    <property type="match status" value="1"/>
</dbReference>
<evidence type="ECO:0000259" key="4">
    <source>
        <dbReference type="PROSITE" id="PS51186"/>
    </source>
</evidence>
<feature type="domain" description="N-acetyltransferase" evidence="4">
    <location>
        <begin position="2"/>
        <end position="163"/>
    </location>
</feature>
<reference evidence="5" key="1">
    <citation type="journal article" date="2014" name="Int. J. Syst. Evol. Microbiol.">
        <title>Complete genome of a new Firmicutes species belonging to the dominant human colonic microbiota ('Ruminococcus bicirculans') reveals two chromosomes and a selective capacity to utilize plant glucans.</title>
        <authorList>
            <consortium name="NISC Comparative Sequencing Program"/>
            <person name="Wegmann U."/>
            <person name="Louis P."/>
            <person name="Goesmann A."/>
            <person name="Henrissat B."/>
            <person name="Duncan S.H."/>
            <person name="Flint H.J."/>
        </authorList>
    </citation>
    <scope>NUCLEOTIDE SEQUENCE</scope>
    <source>
        <strain evidence="5">CGMCC 1.18437</strain>
    </source>
</reference>
<dbReference type="EMBL" id="BNAJ01000004">
    <property type="protein sequence ID" value="GHF43033.1"/>
    <property type="molecule type" value="Genomic_DNA"/>
</dbReference>
<dbReference type="InterPro" id="IPR000182">
    <property type="entry name" value="GNAT_dom"/>
</dbReference>
<evidence type="ECO:0000256" key="3">
    <source>
        <dbReference type="ARBA" id="ARBA00023315"/>
    </source>
</evidence>
<dbReference type="Gene3D" id="3.40.630.30">
    <property type="match status" value="1"/>
</dbReference>
<dbReference type="FunFam" id="3.40.630.30:FF:000064">
    <property type="entry name" value="GNAT family acetyltransferase"/>
    <property type="match status" value="1"/>
</dbReference>
<evidence type="ECO:0000313" key="7">
    <source>
        <dbReference type="Proteomes" id="UP000539473"/>
    </source>
</evidence>
<dbReference type="Proteomes" id="UP000619376">
    <property type="component" value="Unassembled WGS sequence"/>
</dbReference>
<evidence type="ECO:0000256" key="1">
    <source>
        <dbReference type="ARBA" id="ARBA00008694"/>
    </source>
</evidence>
<evidence type="ECO:0000256" key="2">
    <source>
        <dbReference type="ARBA" id="ARBA00022679"/>
    </source>
</evidence>
<organism evidence="6 7">
    <name type="scientific">Deinococcus metalli</name>
    <dbReference type="NCBI Taxonomy" id="1141878"/>
    <lineage>
        <taxon>Bacteria</taxon>
        <taxon>Thermotogati</taxon>
        <taxon>Deinococcota</taxon>
        <taxon>Deinococci</taxon>
        <taxon>Deinococcales</taxon>
        <taxon>Deinococcaceae</taxon>
        <taxon>Deinococcus</taxon>
    </lineage>
</organism>
<comment type="caution">
    <text evidence="6">The sequence shown here is derived from an EMBL/GenBank/DDBJ whole genome shotgun (WGS) entry which is preliminary data.</text>
</comment>
<dbReference type="InterPro" id="IPR016181">
    <property type="entry name" value="Acyl_CoA_acyltransferase"/>
</dbReference>
<reference evidence="5" key="4">
    <citation type="submission" date="2024-05" db="EMBL/GenBank/DDBJ databases">
        <authorList>
            <person name="Sun Q."/>
            <person name="Zhou Y."/>
        </authorList>
    </citation>
    <scope>NUCLEOTIDE SEQUENCE</scope>
    <source>
        <strain evidence="5">CGMCC 1.18437</strain>
    </source>
</reference>
<keyword evidence="2 6" id="KW-0808">Transferase</keyword>
<proteinExistence type="inferred from homology"/>
<dbReference type="PROSITE" id="PS51186">
    <property type="entry name" value="GNAT"/>
    <property type="match status" value="1"/>
</dbReference>
<reference evidence="8" key="2">
    <citation type="journal article" date="2019" name="Int. J. Syst. Evol. Microbiol.">
        <title>The Global Catalogue of Microorganisms (GCM) 10K type strain sequencing project: providing services to taxonomists for standard genome sequencing and annotation.</title>
        <authorList>
            <consortium name="The Broad Institute Genomics Platform"/>
            <consortium name="The Broad Institute Genome Sequencing Center for Infectious Disease"/>
            <person name="Wu L."/>
            <person name="Ma J."/>
        </authorList>
    </citation>
    <scope>NUCLEOTIDE SEQUENCE [LARGE SCALE GENOMIC DNA]</scope>
    <source>
        <strain evidence="8">CGMCC 1.18437</strain>
    </source>
</reference>
<keyword evidence="8" id="KW-1185">Reference proteome</keyword>